<keyword evidence="2" id="KW-1185">Reference proteome</keyword>
<sequence length="157" mass="18535">MVDVWQTVIHTAKDEVPCFKIQIRKVGKSERKSNKARYGTIVGGNVLWENCTLEIRTPSSKVFKRRHFLQRTMYNGVFKNIIIEIGATKKIVNENPDQWFLRKNLLIMRDCFNGDIVIFARVPYKPSRKLLEDTLKVYKKNGSWTCNRTFKPIREKR</sequence>
<protein>
    <submittedName>
        <fullName evidence="1">Uncharacterized protein</fullName>
    </submittedName>
</protein>
<proteinExistence type="predicted"/>
<accession>A0A9P0SXT1</accession>
<name>A0A9P0SXT1_PIEBR</name>
<gene>
    <name evidence="1" type="ORF">PIBRA_LOCUS1167</name>
</gene>
<dbReference type="AlphaFoldDB" id="A0A9P0SXT1"/>
<dbReference type="EMBL" id="CALOZG010000001">
    <property type="protein sequence ID" value="CAH3927139.1"/>
    <property type="molecule type" value="Genomic_DNA"/>
</dbReference>
<reference evidence="1" key="1">
    <citation type="submission" date="2022-05" db="EMBL/GenBank/DDBJ databases">
        <authorList>
            <person name="Okamura Y."/>
        </authorList>
    </citation>
    <scope>NUCLEOTIDE SEQUENCE</scope>
</reference>
<organism evidence="1 2">
    <name type="scientific">Pieris brassicae</name>
    <name type="common">White butterfly</name>
    <name type="synonym">Large white butterfly</name>
    <dbReference type="NCBI Taxonomy" id="7116"/>
    <lineage>
        <taxon>Eukaryota</taxon>
        <taxon>Metazoa</taxon>
        <taxon>Ecdysozoa</taxon>
        <taxon>Arthropoda</taxon>
        <taxon>Hexapoda</taxon>
        <taxon>Insecta</taxon>
        <taxon>Pterygota</taxon>
        <taxon>Neoptera</taxon>
        <taxon>Endopterygota</taxon>
        <taxon>Lepidoptera</taxon>
        <taxon>Glossata</taxon>
        <taxon>Ditrysia</taxon>
        <taxon>Papilionoidea</taxon>
        <taxon>Pieridae</taxon>
        <taxon>Pierinae</taxon>
        <taxon>Pieris</taxon>
    </lineage>
</organism>
<evidence type="ECO:0000313" key="2">
    <source>
        <dbReference type="Proteomes" id="UP001152562"/>
    </source>
</evidence>
<comment type="caution">
    <text evidence="1">The sequence shown here is derived from an EMBL/GenBank/DDBJ whole genome shotgun (WGS) entry which is preliminary data.</text>
</comment>
<evidence type="ECO:0000313" key="1">
    <source>
        <dbReference type="EMBL" id="CAH3927139.1"/>
    </source>
</evidence>
<dbReference type="Proteomes" id="UP001152562">
    <property type="component" value="Unassembled WGS sequence"/>
</dbReference>